<dbReference type="RefSeq" id="WP_255845481.1">
    <property type="nucleotide sequence ID" value="NZ_CP094358.1"/>
</dbReference>
<accession>A0A9E7D4F5</accession>
<dbReference type="EMBL" id="CP094358">
    <property type="protein sequence ID" value="UOB18864.1"/>
    <property type="molecule type" value="Genomic_DNA"/>
</dbReference>
<evidence type="ECO:0000256" key="1">
    <source>
        <dbReference type="SAM" id="SignalP"/>
    </source>
</evidence>
<reference evidence="2" key="1">
    <citation type="submission" date="2022-03" db="EMBL/GenBank/DDBJ databases">
        <title>Description of Abyssus ytuae gen. nov., sp. nov., a novel member of the family Flavobacteriaceae isolated from the sediment of Mariana Trench.</title>
        <authorList>
            <person name="Zhang J."/>
            <person name="Xu X."/>
        </authorList>
    </citation>
    <scope>NUCLEOTIDE SEQUENCE</scope>
    <source>
        <strain evidence="2">MT3330</strain>
    </source>
</reference>
<protein>
    <recommendedName>
        <fullName evidence="4">Porin</fullName>
    </recommendedName>
</protein>
<dbReference type="KEGG" id="fbm:MQE35_06095"/>
<evidence type="ECO:0000313" key="3">
    <source>
        <dbReference type="Proteomes" id="UP000831290"/>
    </source>
</evidence>
<evidence type="ECO:0008006" key="4">
    <source>
        <dbReference type="Google" id="ProtNLM"/>
    </source>
</evidence>
<feature type="signal peptide" evidence="1">
    <location>
        <begin position="1"/>
        <end position="21"/>
    </location>
</feature>
<sequence>MKRILVFATIIMLLTGSTVLSQNQTEMAFYNEPGKNSINKFETTKIDSSSQFDKLKVRVGGAFALQFQAIEHSNESGVPLADIGNEFNLATANLNIDVQLADGVRMNLVTYLSSRHHEETWVKGGYIQMDKLPFVKGEFFDNLMKYVTIKVGHMEINYGDAHFRRTDNGNAFYNPFVGNLIMDAFATEIGGEVYFQKNGFIGMLGLSNGEIKGDVTNHTNADLSVYLKAGFDKQINPELRTRLTASYYSTNQSANNTLYAGDRGGSRYYYVLEAEDATANSNFRSGRFNPSFNEKVHALVFNPFIKYNGLELFGNIEFAKGKGVNEADDREATQMAGELLYRFGANENFYIGSRYTTVNATPRGYTDEININRIQVAAGWFLTDNILTKVEYVNQQHKDYPAGDILEGGEFKGLMVEAVISF</sequence>
<name>A0A9E7D4F5_9FLAO</name>
<feature type="chain" id="PRO_5039175738" description="Porin" evidence="1">
    <location>
        <begin position="22"/>
        <end position="422"/>
    </location>
</feature>
<organism evidence="2 3">
    <name type="scientific">Abyssalbus ytuae</name>
    <dbReference type="NCBI Taxonomy" id="2926907"/>
    <lineage>
        <taxon>Bacteria</taxon>
        <taxon>Pseudomonadati</taxon>
        <taxon>Bacteroidota</taxon>
        <taxon>Flavobacteriia</taxon>
        <taxon>Flavobacteriales</taxon>
        <taxon>Flavobacteriaceae</taxon>
        <taxon>Abyssalbus</taxon>
    </lineage>
</organism>
<dbReference type="Proteomes" id="UP000831290">
    <property type="component" value="Chromosome"/>
</dbReference>
<keyword evidence="1" id="KW-0732">Signal</keyword>
<gene>
    <name evidence="2" type="ORF">MQE35_06095</name>
</gene>
<proteinExistence type="predicted"/>
<dbReference type="AlphaFoldDB" id="A0A9E7D4F5"/>
<keyword evidence="3" id="KW-1185">Reference proteome</keyword>
<dbReference type="SUPFAM" id="SSF56935">
    <property type="entry name" value="Porins"/>
    <property type="match status" value="1"/>
</dbReference>
<evidence type="ECO:0000313" key="2">
    <source>
        <dbReference type="EMBL" id="UOB18864.1"/>
    </source>
</evidence>